<reference evidence="3 5" key="1">
    <citation type="submission" date="2024-04" db="EMBL/GenBank/DDBJ databases">
        <title>Marinobacter sp. SBY-1.</title>
        <authorList>
            <person name="Pan C."/>
        </authorList>
    </citation>
    <scope>NUCLEOTIDE SEQUENCE [LARGE SCALE GENOMIC DNA]</scope>
    <source>
        <strain evidence="3 5">SBY-1</strain>
        <plasmid evidence="4 5">unnamed1</plasmid>
    </source>
</reference>
<evidence type="ECO:0000259" key="2">
    <source>
        <dbReference type="PROSITE" id="PS50157"/>
    </source>
</evidence>
<keyword evidence="4" id="KW-0614">Plasmid</keyword>
<dbReference type="RefSeq" id="WP_342630632.1">
    <property type="nucleotide sequence ID" value="NZ_CP152380.1"/>
</dbReference>
<keyword evidence="5" id="KW-1185">Reference proteome</keyword>
<feature type="domain" description="C2H2-type" evidence="2">
    <location>
        <begin position="147"/>
        <end position="169"/>
    </location>
</feature>
<geneLocation type="plasmid" evidence="4 5">
    <name>unnamed1</name>
</geneLocation>
<keyword evidence="1" id="KW-0479">Metal-binding</keyword>
<dbReference type="PROSITE" id="PS00028">
    <property type="entry name" value="ZINC_FINGER_C2H2_1"/>
    <property type="match status" value="1"/>
</dbReference>
<gene>
    <name evidence="3" type="ORF">AAGT77_11395</name>
    <name evidence="4" type="ORF">AAGT77_19815</name>
</gene>
<evidence type="ECO:0000313" key="3">
    <source>
        <dbReference type="EMBL" id="XAF52525.1"/>
    </source>
</evidence>
<dbReference type="EMBL" id="CP152380">
    <property type="protein sequence ID" value="XAF52525.1"/>
    <property type="molecule type" value="Genomic_DNA"/>
</dbReference>
<dbReference type="PROSITE" id="PS50157">
    <property type="entry name" value="ZINC_FINGER_C2H2_2"/>
    <property type="match status" value="1"/>
</dbReference>
<proteinExistence type="predicted"/>
<protein>
    <recommendedName>
        <fullName evidence="2">C2H2-type domain-containing protein</fullName>
    </recommendedName>
</protein>
<sequence length="608" mass="69073">MGSISGQQQHPRIPLPVAGIQVNGCRNPTCESFLALTPVKNSDGAVEVSLGAYEKGSGLFQVSGTGKGTSSIFCLKCREKKRDGLEVGAISTSLKSNQAVVEELNRISRHLDPKMPSCPNADCDSNIGNVAGSVKRNGRTASGNQRLKCGVCGKGFTSRPKTRKHSKPHIDIQILKLLVSKVPIRRIAFLCDISTKTVYDKIRFLYRQCQEFSAGRERDLENRAFRRMYFCTDRQVVVSNWTKREDKRNCDIYGIATACKDTGYVFAFNFNFDGSVDAEEIEKDAEAIGEYETPRHHRKYARVWLRQEFNEYLKGLPSKQDLPVGGSLKDEVQIRTLADQKLNLSDSSEHFDRTNILPPKGVLIHNEYTMMAHFFLLKRLFQSTEKTRFFMDLDSGMKAAYLSAFREMVAEGNSDGFLIRAAKNKTVDEKEKIVARFRKMVSVMSGVPLRSLTYQDIVDVSNNIILERLQKPIRIPKSPEKWIEHPGASMAEPEKMVAAITDVERLDREHQANLYRIATLAPVDRFFMKIRRFSTYFERPFTSGTSKGRTWYGYSAYDPTMYTMIGEIFRVYYNYCSEKKTGQTPAMRLGLARGPVEVKKIVYLNNRR</sequence>
<evidence type="ECO:0000313" key="4">
    <source>
        <dbReference type="EMBL" id="XAF55973.1"/>
    </source>
</evidence>
<dbReference type="EMBL" id="CP152381">
    <property type="protein sequence ID" value="XAF55973.1"/>
    <property type="molecule type" value="Genomic_DNA"/>
</dbReference>
<organism evidence="3 5">
    <name type="scientific">Marinobacter alkaliphilus</name>
    <dbReference type="NCBI Taxonomy" id="254719"/>
    <lineage>
        <taxon>Bacteria</taxon>
        <taxon>Pseudomonadati</taxon>
        <taxon>Pseudomonadota</taxon>
        <taxon>Gammaproteobacteria</taxon>
        <taxon>Pseudomonadales</taxon>
        <taxon>Marinobacteraceae</taxon>
        <taxon>Marinobacter</taxon>
    </lineage>
</organism>
<keyword evidence="1" id="KW-0863">Zinc-finger</keyword>
<dbReference type="Proteomes" id="UP001445268">
    <property type="component" value="Chromosome"/>
</dbReference>
<accession>A0ABZ3DYN7</accession>
<dbReference type="InterPro" id="IPR013087">
    <property type="entry name" value="Znf_C2H2_type"/>
</dbReference>
<dbReference type="Proteomes" id="UP001445268">
    <property type="component" value="Plasmid unnamed1"/>
</dbReference>
<evidence type="ECO:0000313" key="5">
    <source>
        <dbReference type="Proteomes" id="UP001445268"/>
    </source>
</evidence>
<name>A0ABZ3DYN7_9GAMM</name>
<evidence type="ECO:0000256" key="1">
    <source>
        <dbReference type="PROSITE-ProRule" id="PRU00042"/>
    </source>
</evidence>
<keyword evidence="1" id="KW-0862">Zinc</keyword>